<reference evidence="1" key="1">
    <citation type="submission" date="2022-09" db="EMBL/GenBank/DDBJ databases">
        <authorList>
            <person name="Duchaud E."/>
        </authorList>
    </citation>
    <scope>NUCLEOTIDE SEQUENCE</scope>
    <source>
        <strain evidence="1">TRV642</strain>
    </source>
</reference>
<proteinExistence type="predicted"/>
<dbReference type="EMBL" id="OX336425">
    <property type="protein sequence ID" value="CAI2765814.1"/>
    <property type="molecule type" value="Genomic_DNA"/>
</dbReference>
<protein>
    <submittedName>
        <fullName evidence="1">Uncharacterized protein</fullName>
    </submittedName>
</protein>
<name>A0A9W4TD77_9FLAO</name>
<sequence>MRVGDNSLSAGNKKIKYFSFSLLKIRFSTDKEGVQREHLLKFDKTFVPLPLTNFGT</sequence>
<dbReference type="KEGG" id="fcs:TRV642_0777"/>
<dbReference type="AlphaFoldDB" id="A0A9W4TD77"/>
<organism evidence="1 2">
    <name type="scientific">Flavobacterium collinsii</name>
    <dbReference type="NCBI Taxonomy" id="1114861"/>
    <lineage>
        <taxon>Bacteria</taxon>
        <taxon>Pseudomonadati</taxon>
        <taxon>Bacteroidota</taxon>
        <taxon>Flavobacteriia</taxon>
        <taxon>Flavobacteriales</taxon>
        <taxon>Flavobacteriaceae</taxon>
        <taxon>Flavobacterium</taxon>
    </lineage>
</organism>
<accession>A0A9W4TD77</accession>
<dbReference type="Proteomes" id="UP001152749">
    <property type="component" value="Chromosome"/>
</dbReference>
<evidence type="ECO:0000313" key="1">
    <source>
        <dbReference type="EMBL" id="CAI2765814.1"/>
    </source>
</evidence>
<gene>
    <name evidence="1" type="ORF">TRV642_0777</name>
</gene>
<evidence type="ECO:0000313" key="2">
    <source>
        <dbReference type="Proteomes" id="UP001152749"/>
    </source>
</evidence>